<dbReference type="CDD" id="cd21109">
    <property type="entry name" value="SPASM"/>
    <property type="match status" value="1"/>
</dbReference>
<evidence type="ECO:0000256" key="1">
    <source>
        <dbReference type="ARBA" id="ARBA00001966"/>
    </source>
</evidence>
<keyword evidence="2" id="KW-0004">4Fe-4S</keyword>
<evidence type="ECO:0000256" key="4">
    <source>
        <dbReference type="ARBA" id="ARBA00022723"/>
    </source>
</evidence>
<accession>A0A0G1SGC9</accession>
<feature type="domain" description="Radical SAM core" evidence="7">
    <location>
        <begin position="40"/>
        <end position="194"/>
    </location>
</feature>
<dbReference type="Proteomes" id="UP000034794">
    <property type="component" value="Unassembled WGS sequence"/>
</dbReference>
<evidence type="ECO:0000259" key="7">
    <source>
        <dbReference type="Pfam" id="PF04055"/>
    </source>
</evidence>
<dbReference type="SUPFAM" id="SSF102114">
    <property type="entry name" value="Radical SAM enzymes"/>
    <property type="match status" value="1"/>
</dbReference>
<dbReference type="SFLD" id="SFLDS00029">
    <property type="entry name" value="Radical_SAM"/>
    <property type="match status" value="1"/>
</dbReference>
<keyword evidence="3" id="KW-0949">S-adenosyl-L-methionine</keyword>
<dbReference type="InterPro" id="IPR023885">
    <property type="entry name" value="4Fe4S-binding_SPASM_dom"/>
</dbReference>
<dbReference type="EMBL" id="LCMI01000012">
    <property type="protein sequence ID" value="KKU32400.1"/>
    <property type="molecule type" value="Genomic_DNA"/>
</dbReference>
<evidence type="ECO:0000256" key="3">
    <source>
        <dbReference type="ARBA" id="ARBA00022691"/>
    </source>
</evidence>
<evidence type="ECO:0008006" key="11">
    <source>
        <dbReference type="Google" id="ProtNLM"/>
    </source>
</evidence>
<keyword evidence="4" id="KW-0479">Metal-binding</keyword>
<evidence type="ECO:0000313" key="9">
    <source>
        <dbReference type="EMBL" id="KKU32400.1"/>
    </source>
</evidence>
<dbReference type="InterPro" id="IPR013785">
    <property type="entry name" value="Aldolase_TIM"/>
</dbReference>
<dbReference type="GO" id="GO:0051536">
    <property type="term" value="F:iron-sulfur cluster binding"/>
    <property type="evidence" value="ECO:0007669"/>
    <property type="project" value="UniProtKB-KW"/>
</dbReference>
<comment type="caution">
    <text evidence="9">The sequence shown here is derived from an EMBL/GenBank/DDBJ whole genome shotgun (WGS) entry which is preliminary data.</text>
</comment>
<dbReference type="GO" id="GO:0003824">
    <property type="term" value="F:catalytic activity"/>
    <property type="evidence" value="ECO:0007669"/>
    <property type="project" value="InterPro"/>
</dbReference>
<comment type="cofactor">
    <cofactor evidence="1">
        <name>[4Fe-4S] cluster</name>
        <dbReference type="ChEBI" id="CHEBI:49883"/>
    </cofactor>
</comment>
<dbReference type="InterPro" id="IPR050377">
    <property type="entry name" value="Radical_SAM_PqqE_MftC-like"/>
</dbReference>
<gene>
    <name evidence="9" type="ORF">UX47_C0012G0003</name>
</gene>
<evidence type="ECO:0000259" key="8">
    <source>
        <dbReference type="Pfam" id="PF13186"/>
    </source>
</evidence>
<proteinExistence type="predicted"/>
<dbReference type="SFLD" id="SFLDG01067">
    <property type="entry name" value="SPASM/twitch_domain_containing"/>
    <property type="match status" value="1"/>
</dbReference>
<protein>
    <recommendedName>
        <fullName evidence="11">Radical SAM domain protein</fullName>
    </recommendedName>
</protein>
<dbReference type="InterPro" id="IPR007197">
    <property type="entry name" value="rSAM"/>
</dbReference>
<evidence type="ECO:0000256" key="2">
    <source>
        <dbReference type="ARBA" id="ARBA00022485"/>
    </source>
</evidence>
<organism evidence="9 10">
    <name type="scientific">Candidatus Collierbacteria bacterium GW2011_GWA2_46_26</name>
    <dbReference type="NCBI Taxonomy" id="1618381"/>
    <lineage>
        <taxon>Bacteria</taxon>
        <taxon>Candidatus Collieribacteriota</taxon>
    </lineage>
</organism>
<feature type="domain" description="4Fe4S-binding SPASM" evidence="8">
    <location>
        <begin position="260"/>
        <end position="325"/>
    </location>
</feature>
<dbReference type="Gene3D" id="3.20.20.70">
    <property type="entry name" value="Aldolase class I"/>
    <property type="match status" value="1"/>
</dbReference>
<dbReference type="AlphaFoldDB" id="A0A0G1SGC9"/>
<evidence type="ECO:0000256" key="6">
    <source>
        <dbReference type="ARBA" id="ARBA00023014"/>
    </source>
</evidence>
<dbReference type="Pfam" id="PF13186">
    <property type="entry name" value="SPASM"/>
    <property type="match status" value="1"/>
</dbReference>
<dbReference type="PANTHER" id="PTHR11228:SF7">
    <property type="entry name" value="PQQA PEPTIDE CYCLASE"/>
    <property type="match status" value="1"/>
</dbReference>
<dbReference type="InterPro" id="IPR034391">
    <property type="entry name" value="AdoMet-like_SPASM_containing"/>
</dbReference>
<keyword evidence="6" id="KW-0411">Iron-sulfur</keyword>
<reference evidence="9 10" key="1">
    <citation type="journal article" date="2015" name="Nature">
        <title>rRNA introns, odd ribosomes, and small enigmatic genomes across a large radiation of phyla.</title>
        <authorList>
            <person name="Brown C.T."/>
            <person name="Hug L.A."/>
            <person name="Thomas B.C."/>
            <person name="Sharon I."/>
            <person name="Castelle C.J."/>
            <person name="Singh A."/>
            <person name="Wilkins M.J."/>
            <person name="Williams K.H."/>
            <person name="Banfield J.F."/>
        </authorList>
    </citation>
    <scope>NUCLEOTIDE SEQUENCE [LARGE SCALE GENOMIC DNA]</scope>
</reference>
<dbReference type="PANTHER" id="PTHR11228">
    <property type="entry name" value="RADICAL SAM DOMAIN PROTEIN"/>
    <property type="match status" value="1"/>
</dbReference>
<dbReference type="SFLD" id="SFLDG01387">
    <property type="entry name" value="BtrN-like_SPASM_domain_contain"/>
    <property type="match status" value="1"/>
</dbReference>
<keyword evidence="5" id="KW-0408">Iron</keyword>
<name>A0A0G1SGC9_9BACT</name>
<dbReference type="GO" id="GO:0046872">
    <property type="term" value="F:metal ion binding"/>
    <property type="evidence" value="ECO:0007669"/>
    <property type="project" value="UniProtKB-KW"/>
</dbReference>
<evidence type="ECO:0000313" key="10">
    <source>
        <dbReference type="Proteomes" id="UP000034794"/>
    </source>
</evidence>
<dbReference type="Pfam" id="PF04055">
    <property type="entry name" value="Radical_SAM"/>
    <property type="match status" value="1"/>
</dbReference>
<dbReference type="InterPro" id="IPR058240">
    <property type="entry name" value="rSAM_sf"/>
</dbReference>
<sequence>MIASLRYFFVRYYYLSPLREALDHAKNRLLGASAVRLEASSICQLACPVCPTGTGAIRGSPVGWGYLSFGNFAAFVDSNPSIKKIELSNWGEIFLNPDLKKIIEYACQKNIALSAGNGVNLNTLSEDMAETLVRCRFRRLTVSIDGASSGTYAQYRKNGNFGRVLENIKKINKYKQMHRSRYPKLTWKFIVFGHNEHEIPAARKMAKGLGMRFFPQLNWSPTYSPIKDEEFVERETGFGVSTSRAYLRKTNPGTPFLSYCHQLWTSPQINWDGKLLGCCVNRTVSFGNVFEKGLDACTKDERYELMKKTVKGKAPVREDLPCFTCSHFPFAKN</sequence>
<evidence type="ECO:0000256" key="5">
    <source>
        <dbReference type="ARBA" id="ARBA00023004"/>
    </source>
</evidence>